<accession>A0ABS8HYC4</accession>
<dbReference type="RefSeq" id="WP_229536261.1">
    <property type="nucleotide sequence ID" value="NZ_JAJHJB010000029.1"/>
</dbReference>
<organism evidence="3 4">
    <name type="scientific">Pelosinus baikalensis</name>
    <dbReference type="NCBI Taxonomy" id="2892015"/>
    <lineage>
        <taxon>Bacteria</taxon>
        <taxon>Bacillati</taxon>
        <taxon>Bacillota</taxon>
        <taxon>Negativicutes</taxon>
        <taxon>Selenomonadales</taxon>
        <taxon>Sporomusaceae</taxon>
        <taxon>Pelosinus</taxon>
    </lineage>
</organism>
<dbReference type="EMBL" id="JAJHJB010000029">
    <property type="protein sequence ID" value="MCC5467243.1"/>
    <property type="molecule type" value="Genomic_DNA"/>
</dbReference>
<comment type="subcellular location">
    <subcellularLocation>
        <location evidence="1">Cytoplasm</location>
    </subcellularLocation>
</comment>
<reference evidence="3" key="1">
    <citation type="submission" date="2021-11" db="EMBL/GenBank/DDBJ databases">
        <title>Description of a new species Pelosinus isolated from the bottom sediments of Lake Baikal.</title>
        <authorList>
            <person name="Zakharyuk A."/>
        </authorList>
    </citation>
    <scope>NUCLEOTIDE SEQUENCE</scope>
    <source>
        <strain evidence="3">Bkl1</strain>
    </source>
</reference>
<dbReference type="InterPro" id="IPR013785">
    <property type="entry name" value="Aldolase_TIM"/>
</dbReference>
<comment type="caution">
    <text evidence="3">The sequence shown here is derived from an EMBL/GenBank/DDBJ whole genome shotgun (WGS) entry which is preliminary data.</text>
</comment>
<dbReference type="InterPro" id="IPR033919">
    <property type="entry name" value="TSA/FSA_arc/bac"/>
</dbReference>
<keyword evidence="4" id="KW-1185">Reference proteome</keyword>
<proteinExistence type="predicted"/>
<dbReference type="SUPFAM" id="SSF51569">
    <property type="entry name" value="Aldolase"/>
    <property type="match status" value="1"/>
</dbReference>
<dbReference type="InterPro" id="IPR018225">
    <property type="entry name" value="Transaldolase_AS"/>
</dbReference>
<evidence type="ECO:0000256" key="1">
    <source>
        <dbReference type="ARBA" id="ARBA00004496"/>
    </source>
</evidence>
<dbReference type="PANTHER" id="PTHR10683">
    <property type="entry name" value="TRANSALDOLASE"/>
    <property type="match status" value="1"/>
</dbReference>
<sequence>MKILLDTADIDFIRKANDTYVIDGVTTNPSILAKQKIDYVDVLQEIRSILSDEKTLHAQVINQDAEKIIEEAEFLHNTFRGNIYVKIPVIPEGYKAIKYLTERNIKVTATAVFTPQQALMAAKAGASYVAPYVNRIDNISGNGVNVVADIVTIFQTYHFQTQVLAASFKNTEQIQKICLAGAQAVTVNEDVFSKLFSHPLTDWSVNTFTEDWQKTYGQKIMSDFLSD</sequence>
<evidence type="ECO:0000313" key="4">
    <source>
        <dbReference type="Proteomes" id="UP001165492"/>
    </source>
</evidence>
<gene>
    <name evidence="3" type="ORF">LMF89_18065</name>
</gene>
<dbReference type="Gene3D" id="3.20.20.70">
    <property type="entry name" value="Aldolase class I"/>
    <property type="match status" value="1"/>
</dbReference>
<name>A0ABS8HYC4_9FIRM</name>
<dbReference type="Pfam" id="PF00923">
    <property type="entry name" value="TAL_FSA"/>
    <property type="match status" value="1"/>
</dbReference>
<protein>
    <submittedName>
        <fullName evidence="3">Fructose-6-phosphate aldolase</fullName>
    </submittedName>
</protein>
<dbReference type="Proteomes" id="UP001165492">
    <property type="component" value="Unassembled WGS sequence"/>
</dbReference>
<evidence type="ECO:0000313" key="3">
    <source>
        <dbReference type="EMBL" id="MCC5467243.1"/>
    </source>
</evidence>
<dbReference type="InterPro" id="IPR001585">
    <property type="entry name" value="TAL/FSA"/>
</dbReference>
<dbReference type="PANTHER" id="PTHR10683:SF36">
    <property type="entry name" value="TRANSALDOLASE"/>
    <property type="match status" value="1"/>
</dbReference>
<dbReference type="PROSITE" id="PS01054">
    <property type="entry name" value="TRANSALDOLASE_1"/>
    <property type="match status" value="1"/>
</dbReference>
<keyword evidence="2" id="KW-0704">Schiff base</keyword>
<dbReference type="CDD" id="cd00956">
    <property type="entry name" value="Transaldolase_FSA"/>
    <property type="match status" value="1"/>
</dbReference>
<evidence type="ECO:0000256" key="2">
    <source>
        <dbReference type="ARBA" id="ARBA00023270"/>
    </source>
</evidence>